<feature type="transmembrane region" description="Helical" evidence="11">
    <location>
        <begin position="529"/>
        <end position="548"/>
    </location>
</feature>
<comment type="subcellular location">
    <subcellularLocation>
        <location evidence="1">Cell membrane</location>
        <topology evidence="1">Multi-pass membrane protein</topology>
    </subcellularLocation>
</comment>
<dbReference type="EnsemblPlants" id="evm.model.10.451">
    <property type="protein sequence ID" value="cds.evm.model.10.451"/>
    <property type="gene ID" value="evm.TU.10.451"/>
</dbReference>
<evidence type="ECO:0000259" key="13">
    <source>
        <dbReference type="PROSITE" id="PS51382"/>
    </source>
</evidence>
<dbReference type="GO" id="GO:0000822">
    <property type="term" value="F:inositol hexakisphosphate binding"/>
    <property type="evidence" value="ECO:0007669"/>
    <property type="project" value="TreeGrafter"/>
</dbReference>
<reference evidence="17" key="1">
    <citation type="submission" date="2018-11" db="EMBL/GenBank/DDBJ databases">
        <authorList>
            <person name="Grassa J C."/>
        </authorList>
    </citation>
    <scope>NUCLEOTIDE SEQUENCE [LARGE SCALE GENOMIC DNA]</scope>
</reference>
<dbReference type="PROSITE" id="PS51382">
    <property type="entry name" value="SPX"/>
    <property type="match status" value="1"/>
</dbReference>
<gene>
    <name evidence="14" type="ORF">F8388_004736</name>
</gene>
<dbReference type="OMA" id="NNIIPEW"/>
<evidence type="ECO:0000313" key="14">
    <source>
        <dbReference type="EMBL" id="KAF4396768.1"/>
    </source>
</evidence>
<dbReference type="GO" id="GO:0006817">
    <property type="term" value="P:phosphate ion transport"/>
    <property type="evidence" value="ECO:0007669"/>
    <property type="project" value="UniProtKB-KW"/>
</dbReference>
<dbReference type="AlphaFoldDB" id="A0A7J6HPW3"/>
<feature type="domain" description="SPX" evidence="13">
    <location>
        <begin position="1"/>
        <end position="354"/>
    </location>
</feature>
<evidence type="ECO:0000256" key="7">
    <source>
        <dbReference type="ARBA" id="ARBA00022989"/>
    </source>
</evidence>
<feature type="transmembrane region" description="Helical" evidence="11">
    <location>
        <begin position="447"/>
        <end position="468"/>
    </location>
</feature>
<protein>
    <submittedName>
        <fullName evidence="14 15">Uncharacterized protein</fullName>
    </submittedName>
</protein>
<evidence type="ECO:0000313" key="15">
    <source>
        <dbReference type="EnsemblPlants" id="cds.evm.model.10.451"/>
    </source>
</evidence>
<dbReference type="Pfam" id="PF03105">
    <property type="entry name" value="SPX"/>
    <property type="match status" value="1"/>
</dbReference>
<dbReference type="CDD" id="cd14476">
    <property type="entry name" value="SPX_PHO1_like"/>
    <property type="match status" value="1"/>
</dbReference>
<accession>A0A803QNV2</accession>
<keyword evidence="4" id="KW-1003">Cell membrane</keyword>
<dbReference type="Gramene" id="evm.model.10.451">
    <property type="protein sequence ID" value="cds.evm.model.10.451"/>
    <property type="gene ID" value="evm.TU.10.451"/>
</dbReference>
<feature type="transmembrane region" description="Helical" evidence="11">
    <location>
        <begin position="718"/>
        <end position="739"/>
    </location>
</feature>
<keyword evidence="8 11" id="KW-0472">Membrane</keyword>
<dbReference type="InterPro" id="IPR004342">
    <property type="entry name" value="EXS_C"/>
</dbReference>
<evidence type="ECO:0000256" key="2">
    <source>
        <dbReference type="ARBA" id="ARBA00009665"/>
    </source>
</evidence>
<evidence type="ECO:0000256" key="11">
    <source>
        <dbReference type="SAM" id="Phobius"/>
    </source>
</evidence>
<reference evidence="15" key="3">
    <citation type="submission" date="2021-03" db="UniProtKB">
        <authorList>
            <consortium name="EnsemblPlants"/>
        </authorList>
    </citation>
    <scope>IDENTIFICATION</scope>
</reference>
<keyword evidence="3" id="KW-0813">Transport</keyword>
<feature type="region of interest" description="Disordered" evidence="10">
    <location>
        <begin position="207"/>
        <end position="262"/>
    </location>
</feature>
<evidence type="ECO:0000256" key="6">
    <source>
        <dbReference type="ARBA" id="ARBA00022692"/>
    </source>
</evidence>
<evidence type="ECO:0000256" key="8">
    <source>
        <dbReference type="ARBA" id="ARBA00023136"/>
    </source>
</evidence>
<keyword evidence="17" id="KW-1185">Reference proteome</keyword>
<dbReference type="EMBL" id="JAATIP010000001">
    <property type="protein sequence ID" value="KAF4396768.1"/>
    <property type="molecule type" value="Genomic_DNA"/>
</dbReference>
<evidence type="ECO:0000256" key="4">
    <source>
        <dbReference type="ARBA" id="ARBA00022475"/>
    </source>
</evidence>
<evidence type="ECO:0000313" key="17">
    <source>
        <dbReference type="Proteomes" id="UP000596661"/>
    </source>
</evidence>
<keyword evidence="5" id="KW-0592">Phosphate transport</keyword>
<feature type="transmembrane region" description="Helical" evidence="11">
    <location>
        <begin position="616"/>
        <end position="635"/>
    </location>
</feature>
<accession>A0A7J6HPW3</accession>
<feature type="compositionally biased region" description="Low complexity" evidence="10">
    <location>
        <begin position="235"/>
        <end position="247"/>
    </location>
</feature>
<feature type="domain" description="EXS" evidence="12">
    <location>
        <begin position="613"/>
        <end position="807"/>
    </location>
</feature>
<name>A0A7J6HPW3_CANSA</name>
<feature type="transmembrane region" description="Helical" evidence="11">
    <location>
        <begin position="488"/>
        <end position="509"/>
    </location>
</feature>
<comment type="function">
    <text evidence="9">May transport inorganic phosphate (Pi).</text>
</comment>
<evidence type="ECO:0000256" key="10">
    <source>
        <dbReference type="SAM" id="MobiDB-lite"/>
    </source>
</evidence>
<dbReference type="OrthoDB" id="9970435at2759"/>
<evidence type="ECO:0000313" key="16">
    <source>
        <dbReference type="Proteomes" id="UP000525078"/>
    </source>
</evidence>
<feature type="compositionally biased region" description="Acidic residues" evidence="10">
    <location>
        <begin position="217"/>
        <end position="228"/>
    </location>
</feature>
<dbReference type="Proteomes" id="UP000596661">
    <property type="component" value="Unassembled WGS sequence"/>
</dbReference>
<dbReference type="EMBL" id="UZAU01000802">
    <property type="status" value="NOT_ANNOTATED_CDS"/>
    <property type="molecule type" value="Genomic_DNA"/>
</dbReference>
<evidence type="ECO:0000256" key="1">
    <source>
        <dbReference type="ARBA" id="ARBA00004651"/>
    </source>
</evidence>
<dbReference type="InterPro" id="IPR004331">
    <property type="entry name" value="SPX_dom"/>
</dbReference>
<dbReference type="Proteomes" id="UP000525078">
    <property type="component" value="Unassembled WGS sequence"/>
</dbReference>
<feature type="transmembrane region" description="Helical" evidence="11">
    <location>
        <begin position="679"/>
        <end position="697"/>
    </location>
</feature>
<feature type="transmembrane region" description="Helical" evidence="11">
    <location>
        <begin position="745"/>
        <end position="766"/>
    </location>
</feature>
<feature type="compositionally biased region" description="Basic and acidic residues" evidence="10">
    <location>
        <begin position="207"/>
        <end position="216"/>
    </location>
</feature>
<dbReference type="Pfam" id="PF03124">
    <property type="entry name" value="EXS"/>
    <property type="match status" value="1"/>
</dbReference>
<dbReference type="GO" id="GO:0016036">
    <property type="term" value="P:cellular response to phosphate starvation"/>
    <property type="evidence" value="ECO:0007669"/>
    <property type="project" value="TreeGrafter"/>
</dbReference>
<keyword evidence="7 11" id="KW-1133">Transmembrane helix</keyword>
<evidence type="ECO:0000259" key="12">
    <source>
        <dbReference type="PROSITE" id="PS51380"/>
    </source>
</evidence>
<comment type="similarity">
    <text evidence="2">Belongs to the SYG1 (TC 2.A.94) family.</text>
</comment>
<evidence type="ECO:0000256" key="3">
    <source>
        <dbReference type="ARBA" id="ARBA00022448"/>
    </source>
</evidence>
<dbReference type="GO" id="GO:0005886">
    <property type="term" value="C:plasma membrane"/>
    <property type="evidence" value="ECO:0007669"/>
    <property type="project" value="UniProtKB-SubCell"/>
</dbReference>
<sequence>MKFGKEFSSQMVPEWQEAYMNYEFLKTLLKDIQDFRHKNMPPAAVPTGLKRRPTLYRSFSGLIHRQFSTHQYSPTTSPDIESQAILINSTREDGSHGYHTTFLRTAEQGGEYELVYFRRLDEEFNKVDRFYKSKVDEVMKEASMLNKQMDALIAFRIKVENPTGWFDRSVEMTRLASDIATSTAVLAATTPSNIRASRRVDFMDKIEEGGSNNHEEQTEETNGDDDKDEIEKTSESTTESQTVTQSVAVQLPRSDRRTRPAPLEILDRVTMNHTQETPRSTIKKILKVPKQTELTFNRENLARVEDQLKKAFVEFYQKLRLLKSFSFLNTLAFSKIMKKYDKITSRDASKAYMRMVDNSYLGSSDDVTKLMERVEATYIKHFSNANRTKGMSILRPKAKRETHRTTFSTGFFAGCTAALILALILIIRARNIMEEPGKNQYMENMFPLYILFAFIVMHMIMYAANVYFWRKYKVNYSFIFGFKQGTELGYREVLLPSFILSALALGSVLSNLDMEMDPKTKDYKALTELLPLLLLVLVTAVMLCPFNIAYRSSRYFFLTCLFHGLLAPLYKVTLPDFLLADQLTSQVQALRSVQFYICYYGWGDYKHRETTCKDHSVYKIFLFLVAAVPYMSRLLQCLRRLFEEKDPMQGYNGIKYFLTIVAVSVRTAHSLNHSLSWKVAAWVFSISAAVISTYWDLVIDWGLLQRNSKNRWLRDKLLVPYNSVYFVAIGMNVLLRFAWLQTVLSFQVSFLHTQALVAIVALLEILRRGIWNFFRLENEHLNNVGKYRAFKSVPLPFNYDEDEDKDE</sequence>
<keyword evidence="6 11" id="KW-0812">Transmembrane</keyword>
<dbReference type="InterPro" id="IPR034092">
    <property type="entry name" value="PHO1_SPX"/>
</dbReference>
<proteinExistence type="inferred from homology"/>
<dbReference type="PROSITE" id="PS51380">
    <property type="entry name" value="EXS"/>
    <property type="match status" value="1"/>
</dbReference>
<dbReference type="PANTHER" id="PTHR10783:SF4">
    <property type="entry name" value="PHOSPHATE TRANSPORTER PHO1 HOMOLOG 3"/>
    <property type="match status" value="1"/>
</dbReference>
<dbReference type="GO" id="GO:0005802">
    <property type="term" value="C:trans-Golgi network"/>
    <property type="evidence" value="ECO:0007669"/>
    <property type="project" value="TreeGrafter"/>
</dbReference>
<dbReference type="PANTHER" id="PTHR10783">
    <property type="entry name" value="XENOTROPIC AND POLYTROPIC RETROVIRUS RECEPTOR 1-RELATED"/>
    <property type="match status" value="1"/>
</dbReference>
<feature type="transmembrane region" description="Helical" evidence="11">
    <location>
        <begin position="405"/>
        <end position="427"/>
    </location>
</feature>
<organism evidence="14 16">
    <name type="scientific">Cannabis sativa</name>
    <name type="common">Hemp</name>
    <name type="synonym">Marijuana</name>
    <dbReference type="NCBI Taxonomy" id="3483"/>
    <lineage>
        <taxon>Eukaryota</taxon>
        <taxon>Viridiplantae</taxon>
        <taxon>Streptophyta</taxon>
        <taxon>Embryophyta</taxon>
        <taxon>Tracheophyta</taxon>
        <taxon>Spermatophyta</taxon>
        <taxon>Magnoliopsida</taxon>
        <taxon>eudicotyledons</taxon>
        <taxon>Gunneridae</taxon>
        <taxon>Pentapetalae</taxon>
        <taxon>rosids</taxon>
        <taxon>fabids</taxon>
        <taxon>Rosales</taxon>
        <taxon>Cannabaceae</taxon>
        <taxon>Cannabis</taxon>
    </lineage>
</organism>
<evidence type="ECO:0000256" key="5">
    <source>
        <dbReference type="ARBA" id="ARBA00022592"/>
    </source>
</evidence>
<evidence type="ECO:0000256" key="9">
    <source>
        <dbReference type="ARBA" id="ARBA00043939"/>
    </source>
</evidence>
<reference evidence="14 16" key="2">
    <citation type="journal article" date="2020" name="bioRxiv">
        <title>Sequence and annotation of 42 cannabis genomes reveals extensive copy number variation in cannabinoid synthesis and pathogen resistance genes.</title>
        <authorList>
            <person name="Mckernan K.J."/>
            <person name="Helbert Y."/>
            <person name="Kane L.T."/>
            <person name="Ebling H."/>
            <person name="Zhang L."/>
            <person name="Liu B."/>
            <person name="Eaton Z."/>
            <person name="Mclaughlin S."/>
            <person name="Kingan S."/>
            <person name="Baybayan P."/>
            <person name="Concepcion G."/>
            <person name="Jordan M."/>
            <person name="Riva A."/>
            <person name="Barbazuk W."/>
            <person name="Harkins T."/>
        </authorList>
    </citation>
    <scope>NUCLEOTIDE SEQUENCE [LARGE SCALE GENOMIC DNA]</scope>
    <source>
        <strain evidence="16">cv. Jamaican Lion 4</strain>
        <strain evidence="14">Mother</strain>
        <tissue evidence="14">Leaf</tissue>
    </source>
</reference>